<dbReference type="SUPFAM" id="SSF55120">
    <property type="entry name" value="Pseudouridine synthase"/>
    <property type="match status" value="1"/>
</dbReference>
<dbReference type="PANTHER" id="PTHR21600">
    <property type="entry name" value="MITOCHONDRIAL RNA PSEUDOURIDINE SYNTHASE"/>
    <property type="match status" value="1"/>
</dbReference>
<dbReference type="InterPro" id="IPR050188">
    <property type="entry name" value="RluA_PseudoU_synthase"/>
</dbReference>
<dbReference type="InterPro" id="IPR006145">
    <property type="entry name" value="PsdUridine_synth_RsuA/RluA"/>
</dbReference>
<dbReference type="Gene3D" id="3.30.2350.10">
    <property type="entry name" value="Pseudouridine synthase"/>
    <property type="match status" value="1"/>
</dbReference>
<dbReference type="CDD" id="cd02869">
    <property type="entry name" value="PseudoU_synth_RluA_like"/>
    <property type="match status" value="1"/>
</dbReference>
<dbReference type="OrthoDB" id="9785808at2"/>
<protein>
    <submittedName>
        <fullName evidence="3">RNA pseudouridylate synthase</fullName>
    </submittedName>
</protein>
<dbReference type="GO" id="GO:0140098">
    <property type="term" value="F:catalytic activity, acting on RNA"/>
    <property type="evidence" value="ECO:0007669"/>
    <property type="project" value="UniProtKB-ARBA"/>
</dbReference>
<feature type="domain" description="Pseudouridine synthase RsuA/RluA-like" evidence="2">
    <location>
        <begin position="91"/>
        <end position="226"/>
    </location>
</feature>
<evidence type="ECO:0000259" key="2">
    <source>
        <dbReference type="Pfam" id="PF00849"/>
    </source>
</evidence>
<name>A0A7U6GGQ7_9GAMM</name>
<dbReference type="Pfam" id="PF00849">
    <property type="entry name" value="PseudoU_synth_2"/>
    <property type="match status" value="1"/>
</dbReference>
<dbReference type="EMBL" id="AP012273">
    <property type="protein sequence ID" value="BAO43316.1"/>
    <property type="molecule type" value="Genomic_DNA"/>
</dbReference>
<keyword evidence="4" id="KW-1185">Reference proteome</keyword>
<organism evidence="3 4">
    <name type="scientific">Thiolapillus brandeum</name>
    <dbReference type="NCBI Taxonomy" id="1076588"/>
    <lineage>
        <taxon>Bacteria</taxon>
        <taxon>Pseudomonadati</taxon>
        <taxon>Pseudomonadota</taxon>
        <taxon>Gammaproteobacteria</taxon>
        <taxon>Chromatiales</taxon>
        <taxon>Sedimenticolaceae</taxon>
        <taxon>Thiolapillus</taxon>
    </lineage>
</organism>
<accession>A0A7U6GGQ7</accession>
<dbReference type="PANTHER" id="PTHR21600:SF87">
    <property type="entry name" value="RNA PSEUDOURIDYLATE SYNTHASE DOMAIN-CONTAINING PROTEIN 1"/>
    <property type="match status" value="1"/>
</dbReference>
<sequence length="276" mass="31007">MADAQIELHLEVGSQEIKAVELLAGHCGLSRGQLKRTMRNGALWLERKGHVQRLRRADRRLVPGDVLHLYYDARIQQQTPFEAQLIRDEGDYSVWFKPPGMYSQGSKWGDHCSLPRWAEQRLQPQRSAFIVHRLDRAASGLMLLAHGKGAAARLSELFRQRLLAKQYRVKVQGEFPQGDIQMDAPLDGRQALSRASCLSYAAVSNQSLLQVDIHTGRKHQIRRHLSGLGFPVVGDRLYGGGDGGDLQLQAVRLAFTCPMTGQPRDYRLPNSLLISL</sequence>
<gene>
    <name evidence="3" type="ORF">TBH_C0370</name>
</gene>
<reference evidence="3 4" key="1">
    <citation type="journal article" date="2014" name="PLoS ONE">
        <title>Physiological and genomic features of a novel sulfur-oxidizing gammaproteobacterium belonging to a previously uncultivated symbiotic lineage isolated from a hydrothermal vent.</title>
        <authorList>
            <person name="Nunoura T."/>
            <person name="Takaki Y."/>
            <person name="Kazama H."/>
            <person name="Kakuta J."/>
            <person name="Shimamura S."/>
            <person name="Makita H."/>
            <person name="Hirai M."/>
            <person name="Miyazaki M."/>
            <person name="Takai K."/>
        </authorList>
    </citation>
    <scope>NUCLEOTIDE SEQUENCE [LARGE SCALE GENOMIC DNA]</scope>
    <source>
        <strain evidence="3 4">Hiromi1</strain>
    </source>
</reference>
<dbReference type="Proteomes" id="UP000031631">
    <property type="component" value="Chromosome"/>
</dbReference>
<evidence type="ECO:0000313" key="3">
    <source>
        <dbReference type="EMBL" id="BAO43316.1"/>
    </source>
</evidence>
<evidence type="ECO:0000256" key="1">
    <source>
        <dbReference type="ARBA" id="ARBA00010876"/>
    </source>
</evidence>
<dbReference type="InterPro" id="IPR020103">
    <property type="entry name" value="PsdUridine_synth_cat_dom_sf"/>
</dbReference>
<dbReference type="GO" id="GO:0009982">
    <property type="term" value="F:pseudouridine synthase activity"/>
    <property type="evidence" value="ECO:0007669"/>
    <property type="project" value="InterPro"/>
</dbReference>
<comment type="similarity">
    <text evidence="1">Belongs to the pseudouridine synthase RluA family.</text>
</comment>
<proteinExistence type="inferred from homology"/>
<dbReference type="KEGG" id="tbn:TBH_C0370"/>
<dbReference type="RefSeq" id="WP_041064867.1">
    <property type="nucleotide sequence ID" value="NZ_AP012273.1"/>
</dbReference>
<evidence type="ECO:0000313" key="4">
    <source>
        <dbReference type="Proteomes" id="UP000031631"/>
    </source>
</evidence>
<dbReference type="GO" id="GO:0003723">
    <property type="term" value="F:RNA binding"/>
    <property type="evidence" value="ECO:0007669"/>
    <property type="project" value="InterPro"/>
</dbReference>
<dbReference type="AlphaFoldDB" id="A0A7U6GGQ7"/>
<dbReference type="GO" id="GO:0000455">
    <property type="term" value="P:enzyme-directed rRNA pseudouridine synthesis"/>
    <property type="evidence" value="ECO:0007669"/>
    <property type="project" value="TreeGrafter"/>
</dbReference>